<reference evidence="2" key="1">
    <citation type="journal article" date="2018" name="PLoS ONE">
        <title>Chinook salmon (Oncorhynchus tshawytscha) genome and transcriptome.</title>
        <authorList>
            <person name="Christensen K.A."/>
            <person name="Leong J.S."/>
            <person name="Sakhrani D."/>
            <person name="Biagi C.A."/>
            <person name="Minkley D.R."/>
            <person name="Withler R.E."/>
            <person name="Rondeau E.B."/>
            <person name="Koop B.F."/>
            <person name="Devlin R.H."/>
        </authorList>
    </citation>
    <scope>NUCLEOTIDE SEQUENCE [LARGE SCALE GENOMIC DNA]</scope>
</reference>
<evidence type="ECO:0000313" key="1">
    <source>
        <dbReference type="Ensembl" id="ENSOTSP00005149072.1"/>
    </source>
</evidence>
<accession>A0AAZ3S7N4</accession>
<dbReference type="InterPro" id="IPR036397">
    <property type="entry name" value="RNaseH_sf"/>
</dbReference>
<reference evidence="1" key="3">
    <citation type="submission" date="2025-09" db="UniProtKB">
        <authorList>
            <consortium name="Ensembl"/>
        </authorList>
    </citation>
    <scope>IDENTIFICATION</scope>
</reference>
<protein>
    <submittedName>
        <fullName evidence="1">Uncharacterized protein</fullName>
    </submittedName>
</protein>
<dbReference type="Ensembl" id="ENSOTST00005117904.1">
    <property type="protein sequence ID" value="ENSOTSP00005149072.1"/>
    <property type="gene ID" value="ENSOTSG00005078343.1"/>
</dbReference>
<dbReference type="GeneTree" id="ENSGT01120000272049"/>
<keyword evidence="2" id="KW-1185">Reference proteome</keyword>
<evidence type="ECO:0000313" key="2">
    <source>
        <dbReference type="Proteomes" id="UP000694402"/>
    </source>
</evidence>
<reference evidence="1" key="2">
    <citation type="submission" date="2025-08" db="UniProtKB">
        <authorList>
            <consortium name="Ensembl"/>
        </authorList>
    </citation>
    <scope>IDENTIFICATION</scope>
</reference>
<gene>
    <name evidence="1" type="primary">SMIM8</name>
</gene>
<dbReference type="Gene3D" id="3.30.420.10">
    <property type="entry name" value="Ribonuclease H-like superfamily/Ribonuclease H"/>
    <property type="match status" value="1"/>
</dbReference>
<dbReference type="GO" id="GO:0003676">
    <property type="term" value="F:nucleic acid binding"/>
    <property type="evidence" value="ECO:0007669"/>
    <property type="project" value="InterPro"/>
</dbReference>
<dbReference type="Proteomes" id="UP000694402">
    <property type="component" value="Unassembled WGS sequence"/>
</dbReference>
<name>A0AAZ3S7N4_ONCTS</name>
<organism evidence="1 2">
    <name type="scientific">Oncorhynchus tshawytscha</name>
    <name type="common">Chinook salmon</name>
    <name type="synonym">Salmo tshawytscha</name>
    <dbReference type="NCBI Taxonomy" id="74940"/>
    <lineage>
        <taxon>Eukaryota</taxon>
        <taxon>Metazoa</taxon>
        <taxon>Chordata</taxon>
        <taxon>Craniata</taxon>
        <taxon>Vertebrata</taxon>
        <taxon>Euteleostomi</taxon>
        <taxon>Actinopterygii</taxon>
        <taxon>Neopterygii</taxon>
        <taxon>Teleostei</taxon>
        <taxon>Protacanthopterygii</taxon>
        <taxon>Salmoniformes</taxon>
        <taxon>Salmonidae</taxon>
        <taxon>Salmoninae</taxon>
        <taxon>Oncorhynchus</taxon>
    </lineage>
</organism>
<dbReference type="AlphaFoldDB" id="A0AAZ3S7N4"/>
<sequence>MTARLEFAKRHLKDDETNIELFGPNAKCHIWRKPGSIPTVKHGGDSIMLWGCCSAAGTGRIVRNEGKMNGAKYTEILDENLPQSAQDLRLGSPSNRTMTLST</sequence>
<proteinExistence type="predicted"/>